<reference evidence="2 3" key="1">
    <citation type="journal article" date="2018" name="Mol. Biol. Evol.">
        <title>Broad Genomic Sampling Reveals a Smut Pathogenic Ancestry of the Fungal Clade Ustilaginomycotina.</title>
        <authorList>
            <person name="Kijpornyongpan T."/>
            <person name="Mondo S.J."/>
            <person name="Barry K."/>
            <person name="Sandor L."/>
            <person name="Lee J."/>
            <person name="Lipzen A."/>
            <person name="Pangilinan J."/>
            <person name="LaButti K."/>
            <person name="Hainaut M."/>
            <person name="Henrissat B."/>
            <person name="Grigoriev I.V."/>
            <person name="Spatafora J.W."/>
            <person name="Aime M.C."/>
        </authorList>
    </citation>
    <scope>NUCLEOTIDE SEQUENCE [LARGE SCALE GENOMIC DNA]</scope>
    <source>
        <strain evidence="2 3">MCA 5214</strain>
    </source>
</reference>
<feature type="chain" id="PRO_5016382692" evidence="1">
    <location>
        <begin position="23"/>
        <end position="166"/>
    </location>
</feature>
<dbReference type="AlphaFoldDB" id="A0A316URI4"/>
<evidence type="ECO:0000313" key="3">
    <source>
        <dbReference type="Proteomes" id="UP000245884"/>
    </source>
</evidence>
<proteinExistence type="predicted"/>
<sequence length="166" mass="17331">MLLPSLTAPVLALLTLITATSAYTITFDNTCKHAGVETTIKIVGFGGKPLPSGTSTFAAPATVDFKSPWGTFGASLSLDSTSLSTSLSPPPVSPFYFRGSLAIENEETTTALECTKKHPGDCKSRISIQNGNKQSRLGLIVSPRASSGPIAQLTSATYLPRLLSAI</sequence>
<evidence type="ECO:0000313" key="2">
    <source>
        <dbReference type="EMBL" id="PWN27584.1"/>
    </source>
</evidence>
<protein>
    <submittedName>
        <fullName evidence="2">Uncharacterized protein</fullName>
    </submittedName>
</protein>
<keyword evidence="1" id="KW-0732">Signal</keyword>
<feature type="signal peptide" evidence="1">
    <location>
        <begin position="1"/>
        <end position="22"/>
    </location>
</feature>
<evidence type="ECO:0000256" key="1">
    <source>
        <dbReference type="SAM" id="SignalP"/>
    </source>
</evidence>
<keyword evidence="3" id="KW-1185">Reference proteome</keyword>
<dbReference type="EMBL" id="KZ819667">
    <property type="protein sequence ID" value="PWN27584.1"/>
    <property type="molecule type" value="Genomic_DNA"/>
</dbReference>
<dbReference type="Proteomes" id="UP000245884">
    <property type="component" value="Unassembled WGS sequence"/>
</dbReference>
<name>A0A316URI4_9BASI</name>
<dbReference type="GeneID" id="37025473"/>
<accession>A0A316URI4</accession>
<dbReference type="RefSeq" id="XP_025362196.1">
    <property type="nucleotide sequence ID" value="XM_025503650.1"/>
</dbReference>
<gene>
    <name evidence="2" type="ORF">BDZ90DRAFT_166687</name>
</gene>
<organism evidence="2 3">
    <name type="scientific">Jaminaea rosea</name>
    <dbReference type="NCBI Taxonomy" id="1569628"/>
    <lineage>
        <taxon>Eukaryota</taxon>
        <taxon>Fungi</taxon>
        <taxon>Dikarya</taxon>
        <taxon>Basidiomycota</taxon>
        <taxon>Ustilaginomycotina</taxon>
        <taxon>Exobasidiomycetes</taxon>
        <taxon>Microstromatales</taxon>
        <taxon>Microstromatales incertae sedis</taxon>
        <taxon>Jaminaea</taxon>
    </lineage>
</organism>